<dbReference type="PANTHER" id="PTHR46082">
    <property type="entry name" value="ATP/GTP-BINDING PROTEIN-RELATED"/>
    <property type="match status" value="1"/>
</dbReference>
<feature type="compositionally biased region" description="Basic and acidic residues" evidence="1">
    <location>
        <begin position="423"/>
        <end position="432"/>
    </location>
</feature>
<proteinExistence type="predicted"/>
<keyword evidence="4" id="KW-1185">Reference proteome</keyword>
<dbReference type="Gene3D" id="3.40.50.300">
    <property type="entry name" value="P-loop containing nucleotide triphosphate hydrolases"/>
    <property type="match status" value="1"/>
</dbReference>
<feature type="domain" description="DUF7779" evidence="2">
    <location>
        <begin position="716"/>
        <end position="805"/>
    </location>
</feature>
<sequence length="1292" mass="142062">MKQVVPSTTAKELDEDATAARAVVDARWLPVYSSADEPRWDVLLIVDDSESMRLWQATARELAETLRRQNAFRNVHVRMLGARDGQPALSGPGGQTQARSIGEAIDPTQRRLVLVLTDGIADLWRTAAMMSALRRWGSMHPLALVQVLPWFMWHRVGLEVHRVRLRSRTAGTPSTRLDWEPQVAAPGVFDGLEDAMPVPVVELDSAGLGSWVRLAAGGRPDWTDLGALLVPVEPADLPLKHDRTASPARLVADFKAAASPATTELATLLAAAPLELGLMTRIREKLLPASQPAHLSEFLGSPLVSPRAEESSKGVNFEFSTGVREELLAGGRRVNTARVREIAHAYLGERFENVRQLNRPGLDDENIPAVRANDVTPLTESFFTTDLAAQEALSGMHMSGARALRNALRMPAGTSATTAPVGHAERETEHRSSPTGATNRNAGGPGVTTTADSKEARKSSTRSPAIFGGVPPRNPNFTGREDLLLQLDERLEPGATAAVLPQTIHGLGGVGKSALAIEYAYRHRSKFDMIWWVPAEREVQIVNSLVELGARLDLGVGAAANVAVKPVLDALKGGGNRKIPPNWLLIFDNADNPDQVSEYLPTGGPGRILVTSRNSQWLSIARPLEVKVFERQESVQLLKRRGPDLTDEDASRLADALGDLPLAIAQAAAWRAETGMPANEYLELLKDKQLELLDATTSLDYPTSVAAAWNLSLDELQQRNPAALSILQTCAFFAPEPVPRSMFTNARQIDVKPELKRALRDRLRFNEVIRDINRFALARVDHRSNSIEMHRLVQTVLINQMSENERDTMRHAAHLILAANDPNAPDDSDFWSKYAELHTHVIKSNAIESEDQSVRDLVYNLVRFLYFWGEHERSAELSRQIYDIWSVRLGPDDLETLKVGRWLGFMLWLLGQYREAAELNARILEACQRTVGDNHEDTVEAVGSVAADNRARGDFATALELSRVNYERCIRAFGDDDPVTLNAAHNLGVSLRLAGKFAEAQQLDEDTWDRKVQMFGRDHALTLITEIGLTIDMREMGDYRGAAVRHEDIVATYRRLYEDLNPALLRAVRQLSAMRRKAGDHERALLASEEALNGLTIRYGDNHADTLAAALGKSIDLRHLGKISIAMQVGTETLRRYQRSLGPDHPHTLSAAVNVAVLHRLLGNHAAAHELNQETLTAFRARLGDEHPSTLVTAINLASDLYALGEFQAAHDLDATTASQAIAALGADHPTTLACQANLAQDLRAVGRIEEGDRMRASAVQALRTRLGDHPAVTQLDDLSTRANCDIDPMPL</sequence>
<dbReference type="Pfam" id="PF25000">
    <property type="entry name" value="DUF7779"/>
    <property type="match status" value="1"/>
</dbReference>
<comment type="caution">
    <text evidence="3">The sequence shown here is derived from an EMBL/GenBank/DDBJ whole genome shotgun (WGS) entry which is preliminary data.</text>
</comment>
<dbReference type="Gene3D" id="1.25.40.10">
    <property type="entry name" value="Tetratricopeptide repeat domain"/>
    <property type="match status" value="3"/>
</dbReference>
<evidence type="ECO:0000313" key="3">
    <source>
        <dbReference type="EMBL" id="NGY57952.1"/>
    </source>
</evidence>
<dbReference type="InterPro" id="IPR027417">
    <property type="entry name" value="P-loop_NTPase"/>
</dbReference>
<dbReference type="SUPFAM" id="SSF52540">
    <property type="entry name" value="P-loop containing nucleoside triphosphate hydrolases"/>
    <property type="match status" value="1"/>
</dbReference>
<dbReference type="NCBIfam" id="NF040586">
    <property type="entry name" value="FxSxx_TPR"/>
    <property type="match status" value="1"/>
</dbReference>
<accession>A0A7C9VLZ9</accession>
<dbReference type="InterPro" id="IPR053137">
    <property type="entry name" value="NLR-like"/>
</dbReference>
<organism evidence="3 4">
    <name type="scientific">Lentzea alba</name>
    <dbReference type="NCBI Taxonomy" id="2714351"/>
    <lineage>
        <taxon>Bacteria</taxon>
        <taxon>Bacillati</taxon>
        <taxon>Actinomycetota</taxon>
        <taxon>Actinomycetes</taxon>
        <taxon>Pseudonocardiales</taxon>
        <taxon>Pseudonocardiaceae</taxon>
        <taxon>Lentzea</taxon>
    </lineage>
</organism>
<protein>
    <submittedName>
        <fullName evidence="3">Tetratricopeptide repeat protein</fullName>
    </submittedName>
</protein>
<name>A0A7C9VLZ9_9PSEU</name>
<evidence type="ECO:0000259" key="2">
    <source>
        <dbReference type="Pfam" id="PF25000"/>
    </source>
</evidence>
<dbReference type="InterPro" id="IPR056681">
    <property type="entry name" value="DUF7779"/>
</dbReference>
<dbReference type="InterPro" id="IPR047738">
    <property type="entry name" value="SAV_2336-like_N"/>
</dbReference>
<dbReference type="Pfam" id="PF13424">
    <property type="entry name" value="TPR_12"/>
    <property type="match status" value="2"/>
</dbReference>
<feature type="region of interest" description="Disordered" evidence="1">
    <location>
        <begin position="414"/>
        <end position="475"/>
    </location>
</feature>
<dbReference type="Pfam" id="PF13374">
    <property type="entry name" value="TPR_10"/>
    <property type="match status" value="2"/>
</dbReference>
<gene>
    <name evidence="3" type="ORF">G7043_03280</name>
</gene>
<dbReference type="InterPro" id="IPR011990">
    <property type="entry name" value="TPR-like_helical_dom_sf"/>
</dbReference>
<dbReference type="SUPFAM" id="SSF48452">
    <property type="entry name" value="TPR-like"/>
    <property type="match status" value="3"/>
</dbReference>
<feature type="compositionally biased region" description="Polar residues" evidence="1">
    <location>
        <begin position="433"/>
        <end position="451"/>
    </location>
</feature>
<dbReference type="Proteomes" id="UP000481360">
    <property type="component" value="Unassembled WGS sequence"/>
</dbReference>
<dbReference type="PANTHER" id="PTHR46082:SF6">
    <property type="entry name" value="AAA+ ATPASE DOMAIN-CONTAINING PROTEIN-RELATED"/>
    <property type="match status" value="1"/>
</dbReference>
<evidence type="ECO:0000256" key="1">
    <source>
        <dbReference type="SAM" id="MobiDB-lite"/>
    </source>
</evidence>
<evidence type="ECO:0000313" key="4">
    <source>
        <dbReference type="Proteomes" id="UP000481360"/>
    </source>
</evidence>
<dbReference type="NCBIfam" id="NF041121">
    <property type="entry name" value="SAV_2336_NTERM"/>
    <property type="match status" value="1"/>
</dbReference>
<reference evidence="3 4" key="1">
    <citation type="submission" date="2020-03" db="EMBL/GenBank/DDBJ databases">
        <title>Isolation and identification of active actinomycetes.</title>
        <authorList>
            <person name="Sun X."/>
        </authorList>
    </citation>
    <scope>NUCLEOTIDE SEQUENCE [LARGE SCALE GENOMIC DNA]</scope>
    <source>
        <strain evidence="3 4">NEAU-D13</strain>
    </source>
</reference>
<dbReference type="EMBL" id="JAAMPJ010000001">
    <property type="protein sequence ID" value="NGY57952.1"/>
    <property type="molecule type" value="Genomic_DNA"/>
</dbReference>